<reference evidence="12" key="2">
    <citation type="journal article" date="2023" name="Commun. Biol.">
        <title>Intrasexual cuticular hydrocarbon dimorphism in a wasp sheds light on hydrocarbon biosynthesis genes in Hymenoptera.</title>
        <authorList>
            <person name="Moris V.C."/>
            <person name="Podsiadlowski L."/>
            <person name="Martin S."/>
            <person name="Oeyen J.P."/>
            <person name="Donath A."/>
            <person name="Petersen M."/>
            <person name="Wilbrandt J."/>
            <person name="Misof B."/>
            <person name="Liedtke D."/>
            <person name="Thamm M."/>
            <person name="Scheiner R."/>
            <person name="Schmitt T."/>
            <person name="Niehuis O."/>
        </authorList>
    </citation>
    <scope>NUCLEOTIDE SEQUENCE</scope>
    <source>
        <strain evidence="12">GBR_01_08_01A</strain>
    </source>
</reference>
<feature type="non-terminal residue" evidence="12">
    <location>
        <position position="564"/>
    </location>
</feature>
<evidence type="ECO:0000256" key="9">
    <source>
        <dbReference type="ARBA" id="ARBA00047364"/>
    </source>
</evidence>
<evidence type="ECO:0000256" key="3">
    <source>
        <dbReference type="ARBA" id="ARBA00022741"/>
    </source>
</evidence>
<evidence type="ECO:0000256" key="4">
    <source>
        <dbReference type="ARBA" id="ARBA00022840"/>
    </source>
</evidence>
<dbReference type="Gene3D" id="3.40.50.620">
    <property type="entry name" value="HUPs"/>
    <property type="match status" value="1"/>
</dbReference>
<dbReference type="AlphaFoldDB" id="A0AAD9VR08"/>
<dbReference type="SUPFAM" id="SSF52374">
    <property type="entry name" value="Nucleotidylyl transferase"/>
    <property type="match status" value="1"/>
</dbReference>
<evidence type="ECO:0000256" key="2">
    <source>
        <dbReference type="ARBA" id="ARBA00022598"/>
    </source>
</evidence>
<dbReference type="GO" id="GO:0005524">
    <property type="term" value="F:ATP binding"/>
    <property type="evidence" value="ECO:0007669"/>
    <property type="project" value="UniProtKB-KW"/>
</dbReference>
<dbReference type="InterPro" id="IPR014758">
    <property type="entry name" value="Met-tRNA_synth"/>
</dbReference>
<dbReference type="NCBIfam" id="TIGR00398">
    <property type="entry name" value="metG"/>
    <property type="match status" value="1"/>
</dbReference>
<dbReference type="PANTHER" id="PTHR43326">
    <property type="entry name" value="METHIONYL-TRNA SYNTHETASE"/>
    <property type="match status" value="1"/>
</dbReference>
<dbReference type="GO" id="GO:0006431">
    <property type="term" value="P:methionyl-tRNA aminoacylation"/>
    <property type="evidence" value="ECO:0007669"/>
    <property type="project" value="InterPro"/>
</dbReference>
<dbReference type="InterPro" id="IPR009080">
    <property type="entry name" value="tRNAsynth_Ia_anticodon-bd"/>
</dbReference>
<comment type="similarity">
    <text evidence="10">Belongs to the class-I aminoacyl-tRNA synthetase family.</text>
</comment>
<evidence type="ECO:0000256" key="6">
    <source>
        <dbReference type="ARBA" id="ARBA00023146"/>
    </source>
</evidence>
<keyword evidence="2 10" id="KW-0436">Ligase</keyword>
<evidence type="ECO:0000313" key="13">
    <source>
        <dbReference type="Proteomes" id="UP001258017"/>
    </source>
</evidence>
<evidence type="ECO:0000256" key="1">
    <source>
        <dbReference type="ARBA" id="ARBA00012838"/>
    </source>
</evidence>
<protein>
    <recommendedName>
        <fullName evidence="7">Methionine--tRNA ligase, mitochondrial</fullName>
        <ecNumber evidence="1">6.1.1.10</ecNumber>
    </recommendedName>
    <alternativeName>
        <fullName evidence="8">Mitochondrial methionyl-tRNA synthetase</fullName>
    </alternativeName>
</protein>
<accession>A0AAD9VR08</accession>
<gene>
    <name evidence="12" type="ORF">KPH14_009702</name>
</gene>
<keyword evidence="5 10" id="KW-0648">Protein biosynthesis</keyword>
<dbReference type="CDD" id="cd00814">
    <property type="entry name" value="MetRS_core"/>
    <property type="match status" value="1"/>
</dbReference>
<organism evidence="12 13">
    <name type="scientific">Odynerus spinipes</name>
    <dbReference type="NCBI Taxonomy" id="1348599"/>
    <lineage>
        <taxon>Eukaryota</taxon>
        <taxon>Metazoa</taxon>
        <taxon>Ecdysozoa</taxon>
        <taxon>Arthropoda</taxon>
        <taxon>Hexapoda</taxon>
        <taxon>Insecta</taxon>
        <taxon>Pterygota</taxon>
        <taxon>Neoptera</taxon>
        <taxon>Endopterygota</taxon>
        <taxon>Hymenoptera</taxon>
        <taxon>Apocrita</taxon>
        <taxon>Aculeata</taxon>
        <taxon>Vespoidea</taxon>
        <taxon>Vespidae</taxon>
        <taxon>Eumeninae</taxon>
        <taxon>Odynerus</taxon>
    </lineage>
</organism>
<dbReference type="FunFam" id="2.170.220.10:FF:000001">
    <property type="entry name" value="methionine--tRNA ligase, mitochondrial"/>
    <property type="match status" value="1"/>
</dbReference>
<dbReference type="SUPFAM" id="SSF47323">
    <property type="entry name" value="Anticodon-binding domain of a subclass of class I aminoacyl-tRNA synthetases"/>
    <property type="match status" value="1"/>
</dbReference>
<dbReference type="GO" id="GO:0005739">
    <property type="term" value="C:mitochondrion"/>
    <property type="evidence" value="ECO:0007669"/>
    <property type="project" value="UniProtKB-ARBA"/>
</dbReference>
<dbReference type="InterPro" id="IPR041872">
    <property type="entry name" value="Anticodon_Met"/>
</dbReference>
<keyword evidence="13" id="KW-1185">Reference proteome</keyword>
<dbReference type="Gene3D" id="2.170.220.10">
    <property type="match status" value="1"/>
</dbReference>
<dbReference type="PANTHER" id="PTHR43326:SF1">
    <property type="entry name" value="METHIONINE--TRNA LIGASE, MITOCHONDRIAL"/>
    <property type="match status" value="1"/>
</dbReference>
<keyword evidence="4 10" id="KW-0067">ATP-binding</keyword>
<keyword evidence="3 10" id="KW-0547">Nucleotide-binding</keyword>
<evidence type="ECO:0000259" key="11">
    <source>
        <dbReference type="Pfam" id="PF09334"/>
    </source>
</evidence>
<name>A0AAD9VR08_9HYME</name>
<dbReference type="InterPro" id="IPR015413">
    <property type="entry name" value="Methionyl/Leucyl_tRNA_Synth"/>
</dbReference>
<proteinExistence type="inferred from homology"/>
<evidence type="ECO:0000256" key="5">
    <source>
        <dbReference type="ARBA" id="ARBA00022917"/>
    </source>
</evidence>
<evidence type="ECO:0000256" key="10">
    <source>
        <dbReference type="RuleBase" id="RU363039"/>
    </source>
</evidence>
<dbReference type="EMBL" id="JAIFRP010000030">
    <property type="protein sequence ID" value="KAK2583803.1"/>
    <property type="molecule type" value="Genomic_DNA"/>
</dbReference>
<comment type="caution">
    <text evidence="12">The sequence shown here is derived from an EMBL/GenBank/DDBJ whole genome shotgun (WGS) entry which is preliminary data.</text>
</comment>
<dbReference type="CDD" id="cd07957">
    <property type="entry name" value="Anticodon_Ia_Met"/>
    <property type="match status" value="1"/>
</dbReference>
<dbReference type="InterPro" id="IPR033911">
    <property type="entry name" value="MetRS_core"/>
</dbReference>
<dbReference type="EC" id="6.1.1.10" evidence="1"/>
<keyword evidence="6 10" id="KW-0030">Aminoacyl-tRNA synthetase</keyword>
<feature type="domain" description="Methionyl/Leucyl tRNA synthetase" evidence="11">
    <location>
        <begin position="73"/>
        <end position="435"/>
    </location>
</feature>
<dbReference type="Proteomes" id="UP001258017">
    <property type="component" value="Unassembled WGS sequence"/>
</dbReference>
<dbReference type="PRINTS" id="PR01041">
    <property type="entry name" value="TRNASYNTHMET"/>
</dbReference>
<comment type="catalytic activity">
    <reaction evidence="9">
        <text>tRNA(Met) + L-methionine + ATP = L-methionyl-tRNA(Met) + AMP + diphosphate</text>
        <dbReference type="Rhea" id="RHEA:13481"/>
        <dbReference type="Rhea" id="RHEA-COMP:9667"/>
        <dbReference type="Rhea" id="RHEA-COMP:9698"/>
        <dbReference type="ChEBI" id="CHEBI:30616"/>
        <dbReference type="ChEBI" id="CHEBI:33019"/>
        <dbReference type="ChEBI" id="CHEBI:57844"/>
        <dbReference type="ChEBI" id="CHEBI:78442"/>
        <dbReference type="ChEBI" id="CHEBI:78530"/>
        <dbReference type="ChEBI" id="CHEBI:456215"/>
        <dbReference type="EC" id="6.1.1.10"/>
    </reaction>
</comment>
<dbReference type="Pfam" id="PF09334">
    <property type="entry name" value="tRNA-synt_1g"/>
    <property type="match status" value="1"/>
</dbReference>
<evidence type="ECO:0000256" key="7">
    <source>
        <dbReference type="ARBA" id="ARBA00026124"/>
    </source>
</evidence>
<dbReference type="Gene3D" id="1.10.730.10">
    <property type="entry name" value="Isoleucyl-tRNA Synthetase, Domain 1"/>
    <property type="match status" value="1"/>
</dbReference>
<evidence type="ECO:0000313" key="12">
    <source>
        <dbReference type="EMBL" id="KAK2583803.1"/>
    </source>
</evidence>
<reference evidence="12" key="1">
    <citation type="submission" date="2021-08" db="EMBL/GenBank/DDBJ databases">
        <authorList>
            <person name="Misof B."/>
            <person name="Oliver O."/>
            <person name="Podsiadlowski L."/>
            <person name="Donath A."/>
            <person name="Peters R."/>
            <person name="Mayer C."/>
            <person name="Rust J."/>
            <person name="Gunkel S."/>
            <person name="Lesny P."/>
            <person name="Martin S."/>
            <person name="Oeyen J.P."/>
            <person name="Petersen M."/>
            <person name="Panagiotis P."/>
            <person name="Wilbrandt J."/>
            <person name="Tanja T."/>
        </authorList>
    </citation>
    <scope>NUCLEOTIDE SEQUENCE</scope>
    <source>
        <strain evidence="12">GBR_01_08_01A</strain>
        <tissue evidence="12">Thorax + abdomen</tissue>
    </source>
</reference>
<dbReference type="InterPro" id="IPR014729">
    <property type="entry name" value="Rossmann-like_a/b/a_fold"/>
</dbReference>
<dbReference type="GO" id="GO:0004825">
    <property type="term" value="F:methionine-tRNA ligase activity"/>
    <property type="evidence" value="ECO:0007669"/>
    <property type="project" value="UniProtKB-EC"/>
</dbReference>
<sequence length="564" mass="64064">MKSTSTTPSDEGRLSTALLLGFYVDLFSCGSETMSKSCIMKSLGAHRFLPTGLQILPVRIVRRYANDALKNEYISTPIFYVNAAPHIGHLYSAVLADSMAKYKSMLGHSTFLSTGTDEHGNKVEAAAKSAAVPTPYYCTQISNQFKEMCDKFHVDYNAFIRTTEPHHADAVHHFWNVLDAKGYIYLGKYSGWYCTSDEAFLADAELCEKTDESGKTIKVSAESGHPVEWMEEENYKFRLSTLQDDLKYWLKRETAIQPAKYHKMVSRWVEDDTVLYDLSISRPTNRVSWSIPTPQNKDQSVYVWLEALVNYLTVLGYPKDTYKQFWPPSLQVIGKDILKFHGIFWPAFLIAAGLEPPQTILCHAHWTVDNKKMSKSRNNVISPFKTAENFTEDGLRYFLLREAVPHSDANYSETKIQHVLNAELADTLGNLISRCTGKVVNPWAEVPNPAEYDGVLKSDIAIKTIKSIEHLGENAQSHYEEFNLHRVVDVTMSVLHMANQMIDHHQPWKLRKNLDNQDTVTELKAVIALALECTRISTLILYPIVPRLANNILDFLLVPKENRT</sequence>
<dbReference type="InterPro" id="IPR023457">
    <property type="entry name" value="Met-tRNA_synth_2"/>
</dbReference>
<evidence type="ECO:0000256" key="8">
    <source>
        <dbReference type="ARBA" id="ARBA00030331"/>
    </source>
</evidence>